<accession>A0A0B2V1W1</accession>
<feature type="compositionally biased region" description="Polar residues" evidence="1">
    <location>
        <begin position="176"/>
        <end position="186"/>
    </location>
</feature>
<feature type="chain" id="PRO_5002079532" evidence="3">
    <location>
        <begin position="18"/>
        <end position="212"/>
    </location>
</feature>
<gene>
    <name evidence="4" type="ORF">Tcan_16075</name>
</gene>
<feature type="region of interest" description="Disordered" evidence="1">
    <location>
        <begin position="176"/>
        <end position="212"/>
    </location>
</feature>
<evidence type="ECO:0000256" key="2">
    <source>
        <dbReference type="SAM" id="Phobius"/>
    </source>
</evidence>
<feature type="signal peptide" evidence="3">
    <location>
        <begin position="1"/>
        <end position="17"/>
    </location>
</feature>
<evidence type="ECO:0000313" key="5">
    <source>
        <dbReference type="Proteomes" id="UP000031036"/>
    </source>
</evidence>
<keyword evidence="2" id="KW-0472">Membrane</keyword>
<proteinExistence type="predicted"/>
<keyword evidence="2" id="KW-1133">Transmembrane helix</keyword>
<evidence type="ECO:0000313" key="4">
    <source>
        <dbReference type="EMBL" id="KHN75533.1"/>
    </source>
</evidence>
<evidence type="ECO:0000256" key="3">
    <source>
        <dbReference type="SAM" id="SignalP"/>
    </source>
</evidence>
<evidence type="ECO:0000256" key="1">
    <source>
        <dbReference type="SAM" id="MobiDB-lite"/>
    </source>
</evidence>
<feature type="transmembrane region" description="Helical" evidence="2">
    <location>
        <begin position="149"/>
        <end position="171"/>
    </location>
</feature>
<dbReference type="Proteomes" id="UP000031036">
    <property type="component" value="Unassembled WGS sequence"/>
</dbReference>
<dbReference type="EMBL" id="JPKZ01002679">
    <property type="protein sequence ID" value="KHN75533.1"/>
    <property type="molecule type" value="Genomic_DNA"/>
</dbReference>
<sequence length="212" mass="22971">MRSVATLAISVLSLVLGERIFQKDEVVKLEADSGILAELASGARNCDPQIYLGASDKLKAFARLLPHVDHGNASTARDCISPLRKYAGGSRLLIRYRHQISYEVIVRSCNVTGLSIKSAIKEGKKVNYLMCKLRCNEIRRSQHRCFVEYFFAVIFACATVGACLTTFAHFCRTSEKGSATKGTSPHVSGGGPAQQNGASDSNATDRPSNAND</sequence>
<organism evidence="4 5">
    <name type="scientific">Toxocara canis</name>
    <name type="common">Canine roundworm</name>
    <dbReference type="NCBI Taxonomy" id="6265"/>
    <lineage>
        <taxon>Eukaryota</taxon>
        <taxon>Metazoa</taxon>
        <taxon>Ecdysozoa</taxon>
        <taxon>Nematoda</taxon>
        <taxon>Chromadorea</taxon>
        <taxon>Rhabditida</taxon>
        <taxon>Spirurina</taxon>
        <taxon>Ascaridomorpha</taxon>
        <taxon>Ascaridoidea</taxon>
        <taxon>Toxocaridae</taxon>
        <taxon>Toxocara</taxon>
    </lineage>
</organism>
<comment type="caution">
    <text evidence="4">The sequence shown here is derived from an EMBL/GenBank/DDBJ whole genome shotgun (WGS) entry which is preliminary data.</text>
</comment>
<keyword evidence="2" id="KW-0812">Transmembrane</keyword>
<feature type="compositionally biased region" description="Polar residues" evidence="1">
    <location>
        <begin position="193"/>
        <end position="212"/>
    </location>
</feature>
<reference evidence="4 5" key="1">
    <citation type="submission" date="2014-11" db="EMBL/GenBank/DDBJ databases">
        <title>Genetic blueprint of the zoonotic pathogen Toxocara canis.</title>
        <authorList>
            <person name="Zhu X.-Q."/>
            <person name="Korhonen P.K."/>
            <person name="Cai H."/>
            <person name="Young N.D."/>
            <person name="Nejsum P."/>
            <person name="von Samson-Himmelstjerna G."/>
            <person name="Boag P.R."/>
            <person name="Tan P."/>
            <person name="Li Q."/>
            <person name="Min J."/>
            <person name="Yang Y."/>
            <person name="Wang X."/>
            <person name="Fang X."/>
            <person name="Hall R.S."/>
            <person name="Hofmann A."/>
            <person name="Sternberg P.W."/>
            <person name="Jex A.R."/>
            <person name="Gasser R.B."/>
        </authorList>
    </citation>
    <scope>NUCLEOTIDE SEQUENCE [LARGE SCALE GENOMIC DNA]</scope>
    <source>
        <strain evidence="4">PN_DK_2014</strain>
    </source>
</reference>
<name>A0A0B2V1W1_TOXCA</name>
<dbReference type="AlphaFoldDB" id="A0A0B2V1W1"/>
<protein>
    <submittedName>
        <fullName evidence="4">Uncharacterized protein</fullName>
    </submittedName>
</protein>
<keyword evidence="5" id="KW-1185">Reference proteome</keyword>
<keyword evidence="3" id="KW-0732">Signal</keyword>